<dbReference type="Proteomes" id="UP000234789">
    <property type="component" value="Unassembled WGS sequence"/>
</dbReference>
<evidence type="ECO:0000256" key="1">
    <source>
        <dbReference type="ARBA" id="ARBA00022490"/>
    </source>
</evidence>
<protein>
    <submittedName>
        <fullName evidence="8">tRNA/RNA cytosine-C5-methylase</fullName>
        <ecNumber evidence="8">2.1.1.-</ecNumber>
    </submittedName>
</protein>
<evidence type="ECO:0000256" key="2">
    <source>
        <dbReference type="ARBA" id="ARBA00022603"/>
    </source>
</evidence>
<keyword evidence="3 6" id="KW-0808">Transferase</keyword>
<dbReference type="PANTHER" id="PTHR22807:SF30">
    <property type="entry name" value="28S RRNA (CYTOSINE(4447)-C(5))-METHYLTRANSFERASE-RELATED"/>
    <property type="match status" value="1"/>
</dbReference>
<dbReference type="EMBL" id="NFEZ01000003">
    <property type="protein sequence ID" value="PLT47561.1"/>
    <property type="molecule type" value="Genomic_DNA"/>
</dbReference>
<feature type="domain" description="SAM-dependent MTase RsmB/NOP-type" evidence="7">
    <location>
        <begin position="22"/>
        <end position="303"/>
    </location>
</feature>
<keyword evidence="9" id="KW-1185">Reference proteome</keyword>
<dbReference type="InterPro" id="IPR027391">
    <property type="entry name" value="Nol1_Nop2_Fmu_2"/>
</dbReference>
<proteinExistence type="inferred from homology"/>
<dbReference type="CDD" id="cd21147">
    <property type="entry name" value="RsmF_methylt_CTD1"/>
    <property type="match status" value="1"/>
</dbReference>
<gene>
    <name evidence="8" type="ORF">B8V81_1785</name>
</gene>
<comment type="caution">
    <text evidence="6">Lacks conserved residue(s) required for the propagation of feature annotation.</text>
</comment>
<dbReference type="AlphaFoldDB" id="A0A2N5NB33"/>
<evidence type="ECO:0000256" key="6">
    <source>
        <dbReference type="PROSITE-ProRule" id="PRU01023"/>
    </source>
</evidence>
<evidence type="ECO:0000313" key="8">
    <source>
        <dbReference type="EMBL" id="PLT47561.1"/>
    </source>
</evidence>
<comment type="similarity">
    <text evidence="6">Belongs to the class I-like SAM-binding methyltransferase superfamily. RsmB/NOP family.</text>
</comment>
<dbReference type="InterPro" id="IPR049560">
    <property type="entry name" value="MeTrfase_RsmB-F_NOP2_cat"/>
</dbReference>
<dbReference type="Pfam" id="PF17126">
    <property type="entry name" value="RsmF_methylt_CI"/>
    <property type="match status" value="1"/>
</dbReference>
<dbReference type="GO" id="GO:0003723">
    <property type="term" value="F:RNA binding"/>
    <property type="evidence" value="ECO:0007669"/>
    <property type="project" value="UniProtKB-UniRule"/>
</dbReference>
<dbReference type="InterPro" id="IPR029063">
    <property type="entry name" value="SAM-dependent_MTases_sf"/>
</dbReference>
<accession>A0A2N5NB33</accession>
<evidence type="ECO:0000313" key="9">
    <source>
        <dbReference type="Proteomes" id="UP000234789"/>
    </source>
</evidence>
<dbReference type="EC" id="2.1.1.-" evidence="8"/>
<dbReference type="InterPro" id="IPR001678">
    <property type="entry name" value="MeTrfase_RsmB-F_NOP2_dom"/>
</dbReference>
<feature type="binding site" evidence="6">
    <location>
        <begin position="110"/>
        <end position="116"/>
    </location>
    <ligand>
        <name>S-adenosyl-L-methionine</name>
        <dbReference type="ChEBI" id="CHEBI:59789"/>
    </ligand>
</feature>
<evidence type="ECO:0000256" key="5">
    <source>
        <dbReference type="ARBA" id="ARBA00022884"/>
    </source>
</evidence>
<evidence type="ECO:0000256" key="3">
    <source>
        <dbReference type="ARBA" id="ARBA00022679"/>
    </source>
</evidence>
<dbReference type="SUPFAM" id="SSF53335">
    <property type="entry name" value="S-adenosyl-L-methionine-dependent methyltransferases"/>
    <property type="match status" value="1"/>
</dbReference>
<reference evidence="8 9" key="1">
    <citation type="submission" date="2017-05" db="EMBL/GenBank/DDBJ databases">
        <title>Functional genome analysis of Paenibacillus pasadenensis strain R16: insights on endophytic life style and antifungal activity.</title>
        <authorList>
            <person name="Passera A."/>
            <person name="Marcolungo L."/>
            <person name="Casati P."/>
            <person name="Brasca M."/>
            <person name="Quaglino F."/>
            <person name="Delledonne M."/>
        </authorList>
    </citation>
    <scope>NUCLEOTIDE SEQUENCE [LARGE SCALE GENOMIC DNA]</scope>
    <source>
        <strain evidence="8 9">R16</strain>
    </source>
</reference>
<keyword evidence="1" id="KW-0963">Cytoplasm</keyword>
<sequence>MIVPASFESRMKDLLQDEYEAFRRSYEQPRAQALRVNTLKLSAEDFLAVQPFRLEPVPWAPAGFYYDGEEDRPGRHPWHEAGLYYIQEPSAMAVAELAAPQPGERVLDLCAAPGGKTTHLAQLMRGEGLLVANEPHPARAKILSQNVERMGVPHAVVTSELPDRLSPRFPAFFDRIVVDAPCSGEGMFRKDPDACAQWSPDHVRLCAARQEDILRHAALMLRPGGTLVYSTCTFAPEENEGAISRFLREHPEFSVAAAQRQDGFGSGRPDWTADPAPGLEHTVRIWPHRTRGEGHYAAVLRKAEEAPAGGAKLKLETGLRRDKLPEPFLRFAEESLAEQPQGRMLLFGDQLYALPEGMPELAGLKVLRPGLHLGTLKKNRFEPSHALALALRPSQARHAADLPLGSAELAAYLRGEAIAGGGAKGWQLVLASGYPIGWGKLADGQLKNHFPKGLRWTGVPAK</sequence>
<feature type="active site" description="Nucleophile" evidence="6">
    <location>
        <position position="232"/>
    </location>
</feature>
<name>A0A2N5NB33_9BACL</name>
<dbReference type="Gene3D" id="2.30.130.60">
    <property type="match status" value="1"/>
</dbReference>
<keyword evidence="4 6" id="KW-0949">S-adenosyl-L-methionine</keyword>
<dbReference type="PROSITE" id="PS51686">
    <property type="entry name" value="SAM_MT_RSMB_NOP"/>
    <property type="match status" value="1"/>
</dbReference>
<comment type="caution">
    <text evidence="8">The sequence shown here is derived from an EMBL/GenBank/DDBJ whole genome shotgun (WGS) entry which is preliminary data.</text>
</comment>
<dbReference type="PANTHER" id="PTHR22807">
    <property type="entry name" value="NOP2 YEAST -RELATED NOL1/NOP2/FMU SUN DOMAIN-CONTAINING"/>
    <property type="match status" value="1"/>
</dbReference>
<dbReference type="Gene3D" id="3.30.70.1170">
    <property type="entry name" value="Sun protein, domain 3"/>
    <property type="match status" value="1"/>
</dbReference>
<dbReference type="Pfam" id="PF17125">
    <property type="entry name" value="Methyltr_RsmF_N"/>
    <property type="match status" value="1"/>
</dbReference>
<keyword evidence="5 6" id="KW-0694">RNA-binding</keyword>
<evidence type="ECO:0000259" key="7">
    <source>
        <dbReference type="PROSITE" id="PS51686"/>
    </source>
</evidence>
<dbReference type="GO" id="GO:0008173">
    <property type="term" value="F:RNA methyltransferase activity"/>
    <property type="evidence" value="ECO:0007669"/>
    <property type="project" value="InterPro"/>
</dbReference>
<organism evidence="8 9">
    <name type="scientific">Paenibacillus pasadenensis</name>
    <dbReference type="NCBI Taxonomy" id="217090"/>
    <lineage>
        <taxon>Bacteria</taxon>
        <taxon>Bacillati</taxon>
        <taxon>Bacillota</taxon>
        <taxon>Bacilli</taxon>
        <taxon>Bacillales</taxon>
        <taxon>Paenibacillaceae</taxon>
        <taxon>Paenibacillus</taxon>
    </lineage>
</organism>
<dbReference type="Gene3D" id="3.40.50.150">
    <property type="entry name" value="Vaccinia Virus protein VP39"/>
    <property type="match status" value="1"/>
</dbReference>
<feature type="binding site" evidence="6">
    <location>
        <position position="179"/>
    </location>
    <ligand>
        <name>S-adenosyl-L-methionine</name>
        <dbReference type="ChEBI" id="CHEBI:59789"/>
    </ligand>
</feature>
<dbReference type="InterPro" id="IPR023267">
    <property type="entry name" value="RCMT"/>
</dbReference>
<keyword evidence="2 6" id="KW-0489">Methyltransferase</keyword>
<dbReference type="GO" id="GO:0001510">
    <property type="term" value="P:RNA methylation"/>
    <property type="evidence" value="ECO:0007669"/>
    <property type="project" value="InterPro"/>
</dbReference>
<dbReference type="RefSeq" id="WP_101808161.1">
    <property type="nucleotide sequence ID" value="NZ_NFEZ01000003.1"/>
</dbReference>
<dbReference type="Pfam" id="PF01189">
    <property type="entry name" value="Methyltr_RsmB-F"/>
    <property type="match status" value="1"/>
</dbReference>
<dbReference type="InterPro" id="IPR031340">
    <property type="entry name" value="RsmF_methylt_CI"/>
</dbReference>
<dbReference type="InterPro" id="IPR031341">
    <property type="entry name" value="Methyltr_RsmF_N"/>
</dbReference>
<evidence type="ECO:0000256" key="4">
    <source>
        <dbReference type="ARBA" id="ARBA00022691"/>
    </source>
</evidence>
<dbReference type="Pfam" id="PF13636">
    <property type="entry name" value="Methyltranf_PUA"/>
    <property type="match status" value="1"/>
</dbReference>
<feature type="binding site" evidence="6">
    <location>
        <position position="134"/>
    </location>
    <ligand>
        <name>S-adenosyl-L-methionine</name>
        <dbReference type="ChEBI" id="CHEBI:59789"/>
    </ligand>
</feature>
<dbReference type="CDD" id="cd02440">
    <property type="entry name" value="AdoMet_MTases"/>
    <property type="match status" value="1"/>
</dbReference>
<dbReference type="PRINTS" id="PR02008">
    <property type="entry name" value="RCMTFAMILY"/>
</dbReference>